<evidence type="ECO:0000313" key="1">
    <source>
        <dbReference type="EMBL" id="KAI8553511.1"/>
    </source>
</evidence>
<comment type="caution">
    <text evidence="1">The sequence shown here is derived from an EMBL/GenBank/DDBJ whole genome shotgun (WGS) entry which is preliminary data.</text>
</comment>
<dbReference type="Proteomes" id="UP001062846">
    <property type="component" value="Chromosome 5"/>
</dbReference>
<reference evidence="1" key="1">
    <citation type="submission" date="2022-02" db="EMBL/GenBank/DDBJ databases">
        <title>Plant Genome Project.</title>
        <authorList>
            <person name="Zhang R.-G."/>
        </authorList>
    </citation>
    <scope>NUCLEOTIDE SEQUENCE</scope>
    <source>
        <strain evidence="1">AT1</strain>
    </source>
</reference>
<proteinExistence type="predicted"/>
<gene>
    <name evidence="1" type="ORF">RHMOL_Rhmol05G0021700</name>
</gene>
<evidence type="ECO:0000313" key="2">
    <source>
        <dbReference type="Proteomes" id="UP001062846"/>
    </source>
</evidence>
<protein>
    <submittedName>
        <fullName evidence="1">Uncharacterized protein</fullName>
    </submittedName>
</protein>
<name>A0ACC0NJS7_RHOML</name>
<keyword evidence="2" id="KW-1185">Reference proteome</keyword>
<organism evidence="1 2">
    <name type="scientific">Rhododendron molle</name>
    <name type="common">Chinese azalea</name>
    <name type="synonym">Azalea mollis</name>
    <dbReference type="NCBI Taxonomy" id="49168"/>
    <lineage>
        <taxon>Eukaryota</taxon>
        <taxon>Viridiplantae</taxon>
        <taxon>Streptophyta</taxon>
        <taxon>Embryophyta</taxon>
        <taxon>Tracheophyta</taxon>
        <taxon>Spermatophyta</taxon>
        <taxon>Magnoliopsida</taxon>
        <taxon>eudicotyledons</taxon>
        <taxon>Gunneridae</taxon>
        <taxon>Pentapetalae</taxon>
        <taxon>asterids</taxon>
        <taxon>Ericales</taxon>
        <taxon>Ericaceae</taxon>
        <taxon>Ericoideae</taxon>
        <taxon>Rhodoreae</taxon>
        <taxon>Rhododendron</taxon>
    </lineage>
</organism>
<accession>A0ACC0NJS7</accession>
<sequence length="186" mass="20959">MAGRGMMKHLPKFGLVRSCYKFLMLLIIYGINVAAFVAGLAKAADDVDKTHKEFRANVQAFLMTLSYELSAANCLHEPNEKERAWNVFKFLMLVALFLVDVYLLQVTYSKKGKDISAEDKEHYATVIIISAGLAAIPFVLRLDNKRHWLHLALVVLVKMCIIQMARKAFTKGDPAILFCQGGFTSW</sequence>
<dbReference type="EMBL" id="CM046392">
    <property type="protein sequence ID" value="KAI8553511.1"/>
    <property type="molecule type" value="Genomic_DNA"/>
</dbReference>